<evidence type="ECO:0000313" key="3">
    <source>
        <dbReference type="Proteomes" id="UP000541610"/>
    </source>
</evidence>
<evidence type="ECO:0000256" key="1">
    <source>
        <dbReference type="SAM" id="Phobius"/>
    </source>
</evidence>
<evidence type="ECO:0000313" key="2">
    <source>
        <dbReference type="EMBL" id="KAF4693546.1"/>
    </source>
</evidence>
<keyword evidence="1" id="KW-0472">Membrane</keyword>
<name>A0A7J6PCP3_PEROL</name>
<keyword evidence="1" id="KW-0812">Transmembrane</keyword>
<proteinExistence type="predicted"/>
<accession>A0A7J6PCP3</accession>
<dbReference type="EMBL" id="JABANP010000044">
    <property type="protein sequence ID" value="KAF4693546.1"/>
    <property type="molecule type" value="Genomic_DNA"/>
</dbReference>
<feature type="transmembrane region" description="Helical" evidence="1">
    <location>
        <begin position="315"/>
        <end position="334"/>
    </location>
</feature>
<dbReference type="AlphaFoldDB" id="A0A7J6PCP3"/>
<protein>
    <submittedName>
        <fullName evidence="2">Uncharacterized protein</fullName>
    </submittedName>
</protein>
<organism evidence="2 3">
    <name type="scientific">Perkinsus olseni</name>
    <name type="common">Perkinsus atlanticus</name>
    <dbReference type="NCBI Taxonomy" id="32597"/>
    <lineage>
        <taxon>Eukaryota</taxon>
        <taxon>Sar</taxon>
        <taxon>Alveolata</taxon>
        <taxon>Perkinsozoa</taxon>
        <taxon>Perkinsea</taxon>
        <taxon>Perkinsida</taxon>
        <taxon>Perkinsidae</taxon>
        <taxon>Perkinsus</taxon>
    </lineage>
</organism>
<reference evidence="2 3" key="1">
    <citation type="submission" date="2020-04" db="EMBL/GenBank/DDBJ databases">
        <title>Perkinsus olseni comparative genomics.</title>
        <authorList>
            <person name="Bogema D.R."/>
        </authorList>
    </citation>
    <scope>NUCLEOTIDE SEQUENCE [LARGE SCALE GENOMIC DNA]</scope>
    <source>
        <strain evidence="2">00978-12</strain>
    </source>
</reference>
<gene>
    <name evidence="2" type="ORF">FOZ60_010727</name>
</gene>
<keyword evidence="1" id="KW-1133">Transmembrane helix</keyword>
<sequence>MWPWPMIYLHLEGKVINSPKKSCYVGVLGNSFLPSNEQVDTLLCEMVSTNFGEVLTDTVVVGTAGGVGPELLLPSMSGSLRRLCLRRKFVSTKAIDGLRKVSLGGKMIVARVRCVVASAFSTRKLRTPVSSEVITLVIGVHFQQMRFTLYSAFTALLQPTIAPNWIDTVHGPVYPGKFFREIYAEFKASLKDFDWDVYANGRGHLVEPGKFKCFGKWKDAVVYGARKQEIKDPIDDTPALEEDGDPRVGASTVAPSISTCGEHGAWSSVEQLCVCHDGWKTVGSDPCSALISSILGGDGGMGEMASSDNDSSGNGWFLIAIILVVIIIGVACFFL</sequence>
<comment type="caution">
    <text evidence="2">The sequence shown here is derived from an EMBL/GenBank/DDBJ whole genome shotgun (WGS) entry which is preliminary data.</text>
</comment>
<dbReference type="Proteomes" id="UP000541610">
    <property type="component" value="Unassembled WGS sequence"/>
</dbReference>